<dbReference type="Gene3D" id="3.90.226.10">
    <property type="entry name" value="2-enoyl-CoA Hydratase, Chain A, domain 1"/>
    <property type="match status" value="1"/>
</dbReference>
<dbReference type="EMBL" id="STGX01000005">
    <property type="protein sequence ID" value="THV29448.1"/>
    <property type="molecule type" value="Genomic_DNA"/>
</dbReference>
<sequence length="376" mass="39937">MPTAATDVISNITRLLDEHYVFPEAAAEIIAVLTAAAAEGRYDGADQAALAELVTPDLQAVNRDLHLRLKYSETELSDTHDDEATQMRQMAEWSALTSGGVQRAERLPGNVGLLKIEPLMFPPSVAGDQLTAAMHLLAGTDALIIDLRDCLGADPTTVALVYSFLTDDEPVQLSGLAHRDPDSLKQLWTAHVPGPKFGGTKPLWVLTGAKTFSGGEALSFDLQERGRAEVVGTRTRGGAHPRHAFRVDTNLEVTIPTARSVSPVSGGNWEGVGVVPDVETAEADALREARRRALEAVLELGADGMRAPVAAEAKEALAALAELAGRVRMGRRAAAVVGLGAGSVGLGRLGLEIKAHRQEGALVPVLVAALWEWRRT</sequence>
<name>A0A4S8PG01_9ACTN</name>
<dbReference type="GO" id="GO:0006508">
    <property type="term" value="P:proteolysis"/>
    <property type="evidence" value="ECO:0007669"/>
    <property type="project" value="InterPro"/>
</dbReference>
<proteinExistence type="predicted"/>
<feature type="domain" description="Tail specific protease" evidence="1">
    <location>
        <begin position="83"/>
        <end position="281"/>
    </location>
</feature>
<dbReference type="InterPro" id="IPR005151">
    <property type="entry name" value="Tail-specific_protease"/>
</dbReference>
<evidence type="ECO:0000259" key="1">
    <source>
        <dbReference type="SMART" id="SM00245"/>
    </source>
</evidence>
<dbReference type="OrthoDB" id="6397760at2"/>
<keyword evidence="3" id="KW-1185">Reference proteome</keyword>
<dbReference type="InterPro" id="IPR029045">
    <property type="entry name" value="ClpP/crotonase-like_dom_sf"/>
</dbReference>
<reference evidence="2 3" key="1">
    <citation type="journal article" date="2018" name="Int. J. Syst. Evol. Microbiol.">
        <title>Glycomyces paridis sp. nov., isolated from the medicinal plant Paris polyphylla.</title>
        <authorList>
            <person name="Fang X.M."/>
            <person name="Bai J.L."/>
            <person name="Su J."/>
            <person name="Zhao L.L."/>
            <person name="Liu H.Y."/>
            <person name="Ma B.P."/>
            <person name="Zhang Y.Q."/>
            <person name="Yu L.Y."/>
        </authorList>
    </citation>
    <scope>NUCLEOTIDE SEQUENCE [LARGE SCALE GENOMIC DNA]</scope>
    <source>
        <strain evidence="2 3">CPCC 204357</strain>
    </source>
</reference>
<comment type="caution">
    <text evidence="2">The sequence shown here is derived from an EMBL/GenBank/DDBJ whole genome shotgun (WGS) entry which is preliminary data.</text>
</comment>
<dbReference type="Pfam" id="PF03572">
    <property type="entry name" value="Peptidase_S41"/>
    <property type="match status" value="1"/>
</dbReference>
<organism evidence="2 3">
    <name type="scientific">Glycomyces paridis</name>
    <dbReference type="NCBI Taxonomy" id="2126555"/>
    <lineage>
        <taxon>Bacteria</taxon>
        <taxon>Bacillati</taxon>
        <taxon>Actinomycetota</taxon>
        <taxon>Actinomycetes</taxon>
        <taxon>Glycomycetales</taxon>
        <taxon>Glycomycetaceae</taxon>
        <taxon>Glycomyces</taxon>
    </lineage>
</organism>
<dbReference type="SUPFAM" id="SSF52096">
    <property type="entry name" value="ClpP/crotonase"/>
    <property type="match status" value="1"/>
</dbReference>
<dbReference type="Gene3D" id="3.30.750.44">
    <property type="match status" value="1"/>
</dbReference>
<protein>
    <submittedName>
        <fullName evidence="2">Peptidase S41</fullName>
    </submittedName>
</protein>
<accession>A0A4S8PG01</accession>
<evidence type="ECO:0000313" key="2">
    <source>
        <dbReference type="EMBL" id="THV29448.1"/>
    </source>
</evidence>
<dbReference type="SMART" id="SM00245">
    <property type="entry name" value="TSPc"/>
    <property type="match status" value="1"/>
</dbReference>
<dbReference type="PANTHER" id="PTHR11261:SF3">
    <property type="entry name" value="RETINOL-BINDING PROTEIN 3"/>
    <property type="match status" value="1"/>
</dbReference>
<dbReference type="AlphaFoldDB" id="A0A4S8PG01"/>
<dbReference type="CDD" id="cd07563">
    <property type="entry name" value="Peptidase_S41_IRBP"/>
    <property type="match status" value="1"/>
</dbReference>
<dbReference type="Proteomes" id="UP000305792">
    <property type="component" value="Unassembled WGS sequence"/>
</dbReference>
<dbReference type="PANTHER" id="PTHR11261">
    <property type="entry name" value="INTERPHOTORECEPTOR RETINOID-BINDING PROTEIN"/>
    <property type="match status" value="1"/>
</dbReference>
<dbReference type="GO" id="GO:0008236">
    <property type="term" value="F:serine-type peptidase activity"/>
    <property type="evidence" value="ECO:0007669"/>
    <property type="project" value="InterPro"/>
</dbReference>
<dbReference type="Pfam" id="PF11918">
    <property type="entry name" value="Peptidase_S41_N"/>
    <property type="match status" value="1"/>
</dbReference>
<gene>
    <name evidence="2" type="ORF">E9998_07995</name>
</gene>
<evidence type="ECO:0000313" key="3">
    <source>
        <dbReference type="Proteomes" id="UP000305792"/>
    </source>
</evidence>
<dbReference type="RefSeq" id="WP_136529191.1">
    <property type="nucleotide sequence ID" value="NZ_STGX01000005.1"/>
</dbReference>